<feature type="non-terminal residue" evidence="3">
    <location>
        <position position="1"/>
    </location>
</feature>
<feature type="region of interest" description="Disordered" evidence="1">
    <location>
        <begin position="1"/>
        <end position="32"/>
    </location>
</feature>
<feature type="compositionally biased region" description="Basic and acidic residues" evidence="1">
    <location>
        <begin position="808"/>
        <end position="821"/>
    </location>
</feature>
<feature type="compositionally biased region" description="Polar residues" evidence="1">
    <location>
        <begin position="196"/>
        <end position="225"/>
    </location>
</feature>
<feature type="compositionally biased region" description="Basic and acidic residues" evidence="1">
    <location>
        <begin position="1041"/>
        <end position="1058"/>
    </location>
</feature>
<feature type="compositionally biased region" description="Basic and acidic residues" evidence="1">
    <location>
        <begin position="980"/>
        <end position="992"/>
    </location>
</feature>
<feature type="compositionally biased region" description="Polar residues" evidence="1">
    <location>
        <begin position="1078"/>
        <end position="1105"/>
    </location>
</feature>
<evidence type="ECO:0000256" key="1">
    <source>
        <dbReference type="SAM" id="MobiDB-lite"/>
    </source>
</evidence>
<name>A0ABY7EKR0_MYAAR</name>
<dbReference type="Pfam" id="PF07679">
    <property type="entry name" value="I-set"/>
    <property type="match status" value="1"/>
</dbReference>
<feature type="region of interest" description="Disordered" evidence="1">
    <location>
        <begin position="1009"/>
        <end position="1134"/>
    </location>
</feature>
<accession>A0ABY7EKR0</accession>
<evidence type="ECO:0000259" key="2">
    <source>
        <dbReference type="Pfam" id="PF07679"/>
    </source>
</evidence>
<gene>
    <name evidence="3" type="ORF">MAR_034795</name>
</gene>
<protein>
    <recommendedName>
        <fullName evidence="2">Immunoglobulin I-set domain-containing protein</fullName>
    </recommendedName>
</protein>
<sequence>IDNGLFSPPPPLLPPVTQNTHNSQHSVSTGTETNDIYKEAFESTKRTEEAKFKVRFDNLMSEMQQSFESLSPREGSMPHGYGNGDLMTTYRAKIKDLLVSLSQRLELAVEKDRLGESLDLTSDEAVSDLSSLSDDSSEQKSLEEQIAQAVIARMLEIHRNQNGIHLDLDEPRSADERRDSSGSEHDIVDGGHGSNLDDSGNISPTKLTPNESADTSTDSISANKSVHNKKGEKRRLDSTNSEPDPEDEKILKSEFEKLRSFAKEVVPKPLYEEAKFTEEVESEPIEENMDYEEVDHEEAQDDFNSRFFTFDKVHDQDNRFPDFSELDYEYHDFGINEVDPDLLSMNLAPILEETEEELLEDEEEDVNNEGAVGGASEIDWRGNWMFKGASGIDSYESMSRSRVKPPHNFGEGIVRVPQPNVNLLAPIIGNRDVDEMSSDLSDDHDLSDEENSFYAKTSEEIARITRKTSSSSGQANNSVPTEDIFWYRIRDEIEELENSENYEIIKDGCRQNLTMYNMTLDDAGQYMCIAMNEHGRCCQYFILSVKNRFGNRDYILAIDIATMEEDAEYTALAKNIAGEAKSSAQLIVEPKNKPEITKSIAAMDKILAELDVRSDDSSDDLDPSTGLVSSLASMETLEYANDYVVMEVETDHKKSKPFAADVIMREKPSDIMATSTPRNSDTERVFNPDSDTSHITCDHSDVPLETGHDASNDSHKSEMSFNLNPMNINMGASAKDKTSSSRPKTGRSRSSSTEDDADYESRYRFHTRTHSNDGSHSAQSPNVSMDTTDAHNHSLDTSDEPLVVNLGPKRENKDRYRKDFYVTDTPLMSRKTPPTSPRDLTPTSPQTLTPGSPRDVMPLRDVTPAREETPVSPRARTEEKIVLATSPAPMATSSAPMVTSNQGNRSMSLAEKMRLQNSLQEQDKLTAAAQPQNKVPSTAVPAKKVIGSAQARQAPQPPQPRPITPPPVEKPEPTFLKGITSEKDIPESRTEFNEDYTIELPSVNRLKAMFGGTKSTEKDSSIKRPVSTEDEPIHSITARSVPKDQLEKLKQTTDDHPSARVALHSSSKAESIKLVQSGRATALTTGKQIKQTPNMPKQVFTSTEAHLSEHPSSKTHVPKQSIQIASNVKSSEAKIDSKAHTVIKLSLATGNTNKPISSEDSARTDSKQPIKMTQGKSQPKDNSVKTGEAIDTPEERKSPKIKTGAISAMSKFWEKVNTGVKEDAPEIIED</sequence>
<dbReference type="EMBL" id="CP111018">
    <property type="protein sequence ID" value="WAR09719.1"/>
    <property type="molecule type" value="Genomic_DNA"/>
</dbReference>
<feature type="region of interest" description="Disordered" evidence="1">
    <location>
        <begin position="925"/>
        <end position="993"/>
    </location>
</feature>
<feature type="compositionally biased region" description="Polar residues" evidence="1">
    <location>
        <begin position="1148"/>
        <end position="1159"/>
    </location>
</feature>
<feature type="compositionally biased region" description="Polar residues" evidence="1">
    <location>
        <begin position="16"/>
        <end position="32"/>
    </location>
</feature>
<organism evidence="3 4">
    <name type="scientific">Mya arenaria</name>
    <name type="common">Soft-shell clam</name>
    <dbReference type="NCBI Taxonomy" id="6604"/>
    <lineage>
        <taxon>Eukaryota</taxon>
        <taxon>Metazoa</taxon>
        <taxon>Spiralia</taxon>
        <taxon>Lophotrochozoa</taxon>
        <taxon>Mollusca</taxon>
        <taxon>Bivalvia</taxon>
        <taxon>Autobranchia</taxon>
        <taxon>Heteroconchia</taxon>
        <taxon>Euheterodonta</taxon>
        <taxon>Imparidentia</taxon>
        <taxon>Neoheterodontei</taxon>
        <taxon>Myida</taxon>
        <taxon>Myoidea</taxon>
        <taxon>Myidae</taxon>
        <taxon>Mya</taxon>
    </lineage>
</organism>
<evidence type="ECO:0000313" key="3">
    <source>
        <dbReference type="EMBL" id="WAR09719.1"/>
    </source>
</evidence>
<evidence type="ECO:0000313" key="4">
    <source>
        <dbReference type="Proteomes" id="UP001164746"/>
    </source>
</evidence>
<dbReference type="InterPro" id="IPR013783">
    <property type="entry name" value="Ig-like_fold"/>
</dbReference>
<feature type="compositionally biased region" description="Basic and acidic residues" evidence="1">
    <location>
        <begin position="863"/>
        <end position="876"/>
    </location>
</feature>
<feature type="compositionally biased region" description="Basic and acidic residues" evidence="1">
    <location>
        <begin position="166"/>
        <end position="189"/>
    </location>
</feature>
<feature type="compositionally biased region" description="Polar residues" evidence="1">
    <location>
        <begin position="740"/>
        <end position="751"/>
    </location>
</feature>
<dbReference type="SUPFAM" id="SSF48726">
    <property type="entry name" value="Immunoglobulin"/>
    <property type="match status" value="1"/>
</dbReference>
<dbReference type="Gene3D" id="2.60.40.10">
    <property type="entry name" value="Immunoglobulins"/>
    <property type="match status" value="1"/>
</dbReference>
<feature type="region of interest" description="Disordered" evidence="1">
    <location>
        <begin position="1146"/>
        <end position="1203"/>
    </location>
</feature>
<feature type="compositionally biased region" description="Polar residues" evidence="1">
    <location>
        <begin position="841"/>
        <end position="850"/>
    </location>
</feature>
<dbReference type="InterPro" id="IPR036179">
    <property type="entry name" value="Ig-like_dom_sf"/>
</dbReference>
<feature type="compositionally biased region" description="Pro residues" evidence="1">
    <location>
        <begin position="955"/>
        <end position="968"/>
    </location>
</feature>
<feature type="domain" description="Immunoglobulin I-set" evidence="2">
    <location>
        <begin position="480"/>
        <end position="544"/>
    </location>
</feature>
<keyword evidence="4" id="KW-1185">Reference proteome</keyword>
<feature type="compositionally biased region" description="Polar residues" evidence="1">
    <location>
        <begin position="772"/>
        <end position="787"/>
    </location>
</feature>
<dbReference type="InterPro" id="IPR013098">
    <property type="entry name" value="Ig_I-set"/>
</dbReference>
<proteinExistence type="predicted"/>
<dbReference type="Proteomes" id="UP001164746">
    <property type="component" value="Chromosome 7"/>
</dbReference>
<feature type="compositionally biased region" description="Basic and acidic residues" evidence="1">
    <location>
        <begin position="696"/>
        <end position="718"/>
    </location>
</feature>
<feature type="compositionally biased region" description="Polar residues" evidence="1">
    <location>
        <begin position="1114"/>
        <end position="1130"/>
    </location>
</feature>
<dbReference type="CDD" id="cd00096">
    <property type="entry name" value="Ig"/>
    <property type="match status" value="1"/>
</dbReference>
<feature type="region of interest" description="Disordered" evidence="1">
    <location>
        <begin position="670"/>
        <end position="876"/>
    </location>
</feature>
<reference evidence="3" key="1">
    <citation type="submission" date="2022-11" db="EMBL/GenBank/DDBJ databases">
        <title>Centuries of genome instability and evolution in soft-shell clam transmissible cancer (bioRxiv).</title>
        <authorList>
            <person name="Hart S.F.M."/>
            <person name="Yonemitsu M.A."/>
            <person name="Giersch R.M."/>
            <person name="Beal B.F."/>
            <person name="Arriagada G."/>
            <person name="Davis B.W."/>
            <person name="Ostrander E.A."/>
            <person name="Goff S.P."/>
            <person name="Metzger M.J."/>
        </authorList>
    </citation>
    <scope>NUCLEOTIDE SEQUENCE</scope>
    <source>
        <strain evidence="3">MELC-2E11</strain>
        <tissue evidence="3">Siphon/mantle</tissue>
    </source>
</reference>
<feature type="region of interest" description="Disordered" evidence="1">
    <location>
        <begin position="166"/>
        <end position="249"/>
    </location>
</feature>